<proteinExistence type="predicted"/>
<dbReference type="Proteomes" id="UP000319897">
    <property type="component" value="Unassembled WGS sequence"/>
</dbReference>
<protein>
    <submittedName>
        <fullName evidence="3">HlyD family secretion protein</fullName>
    </submittedName>
</protein>
<keyword evidence="4" id="KW-1185">Reference proteome</keyword>
<dbReference type="PANTHER" id="PTHR30386:SF24">
    <property type="entry name" value="MULTIDRUG RESISTANCE EFFLUX PUMP"/>
    <property type="match status" value="1"/>
</dbReference>
<feature type="coiled-coil region" evidence="1">
    <location>
        <begin position="35"/>
        <end position="62"/>
    </location>
</feature>
<feature type="domain" description="p-hydroxybenzoic acid efflux pump subunit AaeA-like beta-barrel" evidence="2">
    <location>
        <begin position="169"/>
        <end position="260"/>
    </location>
</feature>
<evidence type="ECO:0000259" key="2">
    <source>
        <dbReference type="Pfam" id="PF25963"/>
    </source>
</evidence>
<evidence type="ECO:0000313" key="3">
    <source>
        <dbReference type="EMBL" id="TPE61167.1"/>
    </source>
</evidence>
<dbReference type="InterPro" id="IPR058634">
    <property type="entry name" value="AaeA-lik-b-barrel"/>
</dbReference>
<dbReference type="SUPFAM" id="SSF111369">
    <property type="entry name" value="HlyD-like secretion proteins"/>
    <property type="match status" value="1"/>
</dbReference>
<evidence type="ECO:0000256" key="1">
    <source>
        <dbReference type="SAM" id="Coils"/>
    </source>
</evidence>
<dbReference type="OrthoDB" id="9811754at2"/>
<dbReference type="Pfam" id="PF25963">
    <property type="entry name" value="Beta-barrel_AAEA"/>
    <property type="match status" value="1"/>
</dbReference>
<dbReference type="EMBL" id="VFSU01000024">
    <property type="protein sequence ID" value="TPE61167.1"/>
    <property type="molecule type" value="Genomic_DNA"/>
</dbReference>
<dbReference type="Gene3D" id="2.40.30.170">
    <property type="match status" value="1"/>
</dbReference>
<gene>
    <name evidence="3" type="ORF">FJQ54_09755</name>
</gene>
<sequence length="268" mass="28352">MPTIAPRSPRRRRRWSSWRARGAAGSRAVAQAGAINEAEASLRAAEADARRAAADAARAENLLKQGFATRATVDQRRADAESTAALVAERRAGVAAARAGRDAASADTGGAGAALKAAIAARDAAALDLENSVIRAPYDGIVGNRTVRTGQFARQGQQMMVVVPVQQAYLVANFKETQIAGMKPGMPVEITLDAWPDQPLKGRIDSLSPASGSRFSVIPPENATGNFTRIVQRVPVKIVLDHPLPEGVRLTPGISAKVEIDLRRQPGE</sequence>
<reference evidence="3 4" key="1">
    <citation type="submission" date="2019-06" db="EMBL/GenBank/DDBJ databases">
        <authorList>
            <person name="Lee I."/>
            <person name="Jang G.I."/>
            <person name="Hwang C.Y."/>
        </authorList>
    </citation>
    <scope>NUCLEOTIDE SEQUENCE [LARGE SCALE GENOMIC DNA]</scope>
    <source>
        <strain evidence="3 4">PAMC 28131</strain>
    </source>
</reference>
<name>A0A501XLW1_9SPHN</name>
<dbReference type="InterPro" id="IPR050739">
    <property type="entry name" value="MFP"/>
</dbReference>
<dbReference type="PANTHER" id="PTHR30386">
    <property type="entry name" value="MEMBRANE FUSION SUBUNIT OF EMRAB-TOLC MULTIDRUG EFFLUX PUMP"/>
    <property type="match status" value="1"/>
</dbReference>
<keyword evidence="1" id="KW-0175">Coiled coil</keyword>
<evidence type="ECO:0000313" key="4">
    <source>
        <dbReference type="Proteomes" id="UP000319897"/>
    </source>
</evidence>
<organism evidence="3 4">
    <name type="scientific">Sandaracinobacter neustonicus</name>
    <dbReference type="NCBI Taxonomy" id="1715348"/>
    <lineage>
        <taxon>Bacteria</taxon>
        <taxon>Pseudomonadati</taxon>
        <taxon>Pseudomonadota</taxon>
        <taxon>Alphaproteobacteria</taxon>
        <taxon>Sphingomonadales</taxon>
        <taxon>Sphingosinicellaceae</taxon>
        <taxon>Sandaracinobacter</taxon>
    </lineage>
</organism>
<accession>A0A501XLW1</accession>
<dbReference type="Gene3D" id="1.10.287.470">
    <property type="entry name" value="Helix hairpin bin"/>
    <property type="match status" value="1"/>
</dbReference>
<dbReference type="GO" id="GO:0055085">
    <property type="term" value="P:transmembrane transport"/>
    <property type="evidence" value="ECO:0007669"/>
    <property type="project" value="InterPro"/>
</dbReference>
<comment type="caution">
    <text evidence="3">The sequence shown here is derived from an EMBL/GenBank/DDBJ whole genome shotgun (WGS) entry which is preliminary data.</text>
</comment>
<dbReference type="AlphaFoldDB" id="A0A501XLW1"/>